<proteinExistence type="predicted"/>
<protein>
    <submittedName>
        <fullName evidence="1">Uncharacterized protein</fullName>
    </submittedName>
</protein>
<reference evidence="1" key="2">
    <citation type="journal article" date="2015" name="Fish Shellfish Immunol.">
        <title>Early steps in the European eel (Anguilla anguilla)-Vibrio vulnificus interaction in the gills: Role of the RtxA13 toxin.</title>
        <authorList>
            <person name="Callol A."/>
            <person name="Pajuelo D."/>
            <person name="Ebbesson L."/>
            <person name="Teles M."/>
            <person name="MacKenzie S."/>
            <person name="Amaro C."/>
        </authorList>
    </citation>
    <scope>NUCLEOTIDE SEQUENCE</scope>
</reference>
<organism evidence="1">
    <name type="scientific">Anguilla anguilla</name>
    <name type="common">European freshwater eel</name>
    <name type="synonym">Muraena anguilla</name>
    <dbReference type="NCBI Taxonomy" id="7936"/>
    <lineage>
        <taxon>Eukaryota</taxon>
        <taxon>Metazoa</taxon>
        <taxon>Chordata</taxon>
        <taxon>Craniata</taxon>
        <taxon>Vertebrata</taxon>
        <taxon>Euteleostomi</taxon>
        <taxon>Actinopterygii</taxon>
        <taxon>Neopterygii</taxon>
        <taxon>Teleostei</taxon>
        <taxon>Anguilliformes</taxon>
        <taxon>Anguillidae</taxon>
        <taxon>Anguilla</taxon>
    </lineage>
</organism>
<dbReference type="EMBL" id="GBXM01007942">
    <property type="protein sequence ID" value="JAI00636.1"/>
    <property type="molecule type" value="Transcribed_RNA"/>
</dbReference>
<sequence>MSRSRRRMEGHRHFLQAQLYIIKLRISTTTRLCLMSSLTAPLWLKITNLAPLFSL</sequence>
<accession>A0A0E9XFK4</accession>
<reference evidence="1" key="1">
    <citation type="submission" date="2014-11" db="EMBL/GenBank/DDBJ databases">
        <authorList>
            <person name="Amaro Gonzalez C."/>
        </authorList>
    </citation>
    <scope>NUCLEOTIDE SEQUENCE</scope>
</reference>
<evidence type="ECO:0000313" key="1">
    <source>
        <dbReference type="EMBL" id="JAI00636.1"/>
    </source>
</evidence>
<name>A0A0E9XFK4_ANGAN</name>
<dbReference type="AlphaFoldDB" id="A0A0E9XFK4"/>